<proteinExistence type="predicted"/>
<accession>A0ABT7JJH9</accession>
<organism evidence="2 3">
    <name type="scientific">Deinococcus rhizophilus</name>
    <dbReference type="NCBI Taxonomy" id="3049544"/>
    <lineage>
        <taxon>Bacteria</taxon>
        <taxon>Thermotogati</taxon>
        <taxon>Deinococcota</taxon>
        <taxon>Deinococci</taxon>
        <taxon>Deinococcales</taxon>
        <taxon>Deinococcaceae</taxon>
        <taxon>Deinococcus</taxon>
    </lineage>
</organism>
<dbReference type="RefSeq" id="WP_285524651.1">
    <property type="nucleotide sequence ID" value="NZ_JASNGB010000164.1"/>
</dbReference>
<dbReference type="Proteomes" id="UP001302059">
    <property type="component" value="Unassembled WGS sequence"/>
</dbReference>
<comment type="caution">
    <text evidence="2">The sequence shown here is derived from an EMBL/GenBank/DDBJ whole genome shotgun (WGS) entry which is preliminary data.</text>
</comment>
<protein>
    <submittedName>
        <fullName evidence="2">Uncharacterized protein</fullName>
    </submittedName>
</protein>
<sequence>MPTKDGINQVKPLLHVHVSKGGVRVPMVEAVPAAPRARMPGSHVRPAAQAGSKKPKRVKAPVLTALPPGEETPGLSRSTHVQQVQFSPGGIWIPVAVMEAYLEMVSAVLPDPSFLPDARDVDQLATFFQPAVNEVEDLWQVLHALEAGMVAGACAFHWRAQVQGKVEAISQALTRAGRLPRHSRPERAVSLPWRALAEWALEHHLLESLSSKRTYMAGFRALRAHDVWSESLQHARQLVYMDAQRRLGAGAFQQEMGRMVQRLRTLELLVADRKPAPLEVSTRVALIRKGPDRRLAPEDRLAIEPSRLGVPQVVLQTYLDFLVPQFCTFDPPLEAVDEIRAYLAPAKPELVQLWRLMRDMEKDLLAGKFMLNYRQPFTSYVVAVTYALTEVEFLPPEVTEALKGQRPTLPWGQMACWLLDWEVQGAARKSGRDGKVLLARVRASPLWARQHREVVRLLQADAVRQLQAGGLTKAMEPIVMALIRAGATS</sequence>
<dbReference type="EMBL" id="JASNGB010000164">
    <property type="protein sequence ID" value="MDL2345211.1"/>
    <property type="molecule type" value="Genomic_DNA"/>
</dbReference>
<feature type="region of interest" description="Disordered" evidence="1">
    <location>
        <begin position="36"/>
        <end position="59"/>
    </location>
</feature>
<evidence type="ECO:0000313" key="2">
    <source>
        <dbReference type="EMBL" id="MDL2345211.1"/>
    </source>
</evidence>
<evidence type="ECO:0000256" key="1">
    <source>
        <dbReference type="SAM" id="MobiDB-lite"/>
    </source>
</evidence>
<reference evidence="2 3" key="1">
    <citation type="submission" date="2023-05" db="EMBL/GenBank/DDBJ databases">
        <authorList>
            <person name="Gao F."/>
        </authorList>
    </citation>
    <scope>NUCLEOTIDE SEQUENCE [LARGE SCALE GENOMIC DNA]</scope>
    <source>
        <strain evidence="2 3">MIMF12</strain>
    </source>
</reference>
<name>A0ABT7JJH9_9DEIO</name>
<evidence type="ECO:0000313" key="3">
    <source>
        <dbReference type="Proteomes" id="UP001302059"/>
    </source>
</evidence>
<gene>
    <name evidence="2" type="ORF">QOL99_13785</name>
</gene>
<keyword evidence="3" id="KW-1185">Reference proteome</keyword>